<evidence type="ECO:0000313" key="3">
    <source>
        <dbReference type="EMBL" id="MBD2770688.1"/>
    </source>
</evidence>
<dbReference type="Proteomes" id="UP000629098">
    <property type="component" value="Unassembled WGS sequence"/>
</dbReference>
<accession>A0A8J7BWC8</accession>
<comment type="caution">
    <text evidence="3">The sequence shown here is derived from an EMBL/GenBank/DDBJ whole genome shotgun (WGS) entry which is preliminary data.</text>
</comment>
<evidence type="ECO:0000259" key="2">
    <source>
        <dbReference type="Pfam" id="PF13649"/>
    </source>
</evidence>
<protein>
    <submittedName>
        <fullName evidence="3">Class I SAM-dependent methyltransferase</fullName>
    </submittedName>
</protein>
<keyword evidence="3" id="KW-0489">Methyltransferase</keyword>
<keyword evidence="4" id="KW-1185">Reference proteome</keyword>
<dbReference type="InterPro" id="IPR020596">
    <property type="entry name" value="rRNA_Ade_Mease_Trfase_CS"/>
</dbReference>
<reference evidence="3" key="1">
    <citation type="submission" date="2020-09" db="EMBL/GenBank/DDBJ databases">
        <title>Iningainema tapete sp. nov. (Scytonemataceae, Cyanobacteria) from greenhouses in central Florida (USA) produces two types of nodularin with biosynthetic potential for microcystin-LR and anabaenopeptins.</title>
        <authorList>
            <person name="Berthold D.E."/>
            <person name="Lefler F.W."/>
            <person name="Huang I.-S."/>
            <person name="Abdulla H."/>
            <person name="Zimba P.V."/>
            <person name="Laughinghouse H.D. IV."/>
        </authorList>
    </citation>
    <scope>NUCLEOTIDE SEQUENCE</scope>
    <source>
        <strain evidence="3">BLCCT55</strain>
    </source>
</reference>
<proteinExistence type="predicted"/>
<keyword evidence="1" id="KW-0808">Transferase</keyword>
<dbReference type="InterPro" id="IPR029063">
    <property type="entry name" value="SAM-dependent_MTases_sf"/>
</dbReference>
<evidence type="ECO:0000313" key="4">
    <source>
        <dbReference type="Proteomes" id="UP000629098"/>
    </source>
</evidence>
<dbReference type="PROSITE" id="PS01131">
    <property type="entry name" value="RRNA_A_DIMETH"/>
    <property type="match status" value="1"/>
</dbReference>
<dbReference type="CDD" id="cd02440">
    <property type="entry name" value="AdoMet_MTases"/>
    <property type="match status" value="1"/>
</dbReference>
<dbReference type="AlphaFoldDB" id="A0A8J7BWC8"/>
<organism evidence="3 4">
    <name type="scientific">Iningainema tapete BLCC-T55</name>
    <dbReference type="NCBI Taxonomy" id="2748662"/>
    <lineage>
        <taxon>Bacteria</taxon>
        <taxon>Bacillati</taxon>
        <taxon>Cyanobacteriota</taxon>
        <taxon>Cyanophyceae</taxon>
        <taxon>Nostocales</taxon>
        <taxon>Scytonemataceae</taxon>
        <taxon>Iningainema tapete</taxon>
    </lineage>
</organism>
<dbReference type="InterPro" id="IPR041698">
    <property type="entry name" value="Methyltransf_25"/>
</dbReference>
<dbReference type="GO" id="GO:0000179">
    <property type="term" value="F:rRNA (adenine-N6,N6-)-dimethyltransferase activity"/>
    <property type="evidence" value="ECO:0007669"/>
    <property type="project" value="InterPro"/>
</dbReference>
<feature type="domain" description="Methyltransferase" evidence="2">
    <location>
        <begin position="60"/>
        <end position="154"/>
    </location>
</feature>
<dbReference type="EMBL" id="JACXAE010000008">
    <property type="protein sequence ID" value="MBD2770688.1"/>
    <property type="molecule type" value="Genomic_DNA"/>
</dbReference>
<dbReference type="PANTHER" id="PTHR43861">
    <property type="entry name" value="TRANS-ACONITATE 2-METHYLTRANSFERASE-RELATED"/>
    <property type="match status" value="1"/>
</dbReference>
<gene>
    <name evidence="3" type="ORF">ICL16_00745</name>
</gene>
<sequence>MNHQFFRERSVMKATEMSNYIDVEEYDQHEEKHAYYVDMMAEMSSILSKHRGDDAKPCRVLELGAGTGIFTKRLAKIPNVQVVAVEIDVQCFQILKDNMQKYPSVELVNSDSCTYHYQEAEFDYIVSSFADHHIRTKDKQTYLQNVRRNLQPNGLFIVGDEFLPAHDPNNYDAWEAALQAYHYHIIDIALQQGEEKLANLEQDALKSGLEQNGDFKISCKQYEEFLTLTKFTFNCKKIGPLNRDDVGGVYVYWSWFQK</sequence>
<dbReference type="Gene3D" id="3.40.50.150">
    <property type="entry name" value="Vaccinia Virus protein VP39"/>
    <property type="match status" value="1"/>
</dbReference>
<evidence type="ECO:0000256" key="1">
    <source>
        <dbReference type="ARBA" id="ARBA00022679"/>
    </source>
</evidence>
<dbReference type="SUPFAM" id="SSF53335">
    <property type="entry name" value="S-adenosyl-L-methionine-dependent methyltransferases"/>
    <property type="match status" value="1"/>
</dbReference>
<dbReference type="Pfam" id="PF13649">
    <property type="entry name" value="Methyltransf_25"/>
    <property type="match status" value="1"/>
</dbReference>
<name>A0A8J7BWC8_9CYAN</name>